<evidence type="ECO:0000313" key="4">
    <source>
        <dbReference type="EMBL" id="CAB4868651.1"/>
    </source>
</evidence>
<dbReference type="EMBL" id="CAFBLV010000078">
    <property type="protein sequence ID" value="CAB4868651.1"/>
    <property type="molecule type" value="Genomic_DNA"/>
</dbReference>
<accession>A0A6J6T5A1</accession>
<dbReference type="Gene3D" id="3.40.50.720">
    <property type="entry name" value="NAD(P)-binding Rossmann-like Domain"/>
    <property type="match status" value="1"/>
</dbReference>
<dbReference type="PANTHER" id="PTHR42760">
    <property type="entry name" value="SHORT-CHAIN DEHYDROGENASES/REDUCTASES FAMILY MEMBER"/>
    <property type="match status" value="1"/>
</dbReference>
<evidence type="ECO:0000313" key="3">
    <source>
        <dbReference type="EMBL" id="CAB4742300.1"/>
    </source>
</evidence>
<gene>
    <name evidence="3" type="ORF">UFOPK2809_00417</name>
    <name evidence="4" type="ORF">UFOPK3425_00516</name>
</gene>
<dbReference type="Pfam" id="PF13561">
    <property type="entry name" value="adh_short_C2"/>
    <property type="match status" value="1"/>
</dbReference>
<protein>
    <submittedName>
        <fullName evidence="3">Unannotated protein</fullName>
    </submittedName>
</protein>
<dbReference type="EMBL" id="CAEZZA010000039">
    <property type="protein sequence ID" value="CAB4742300.1"/>
    <property type="molecule type" value="Genomic_DNA"/>
</dbReference>
<dbReference type="AlphaFoldDB" id="A0A6J6T5A1"/>
<sequence>MATNRSITHPAARFTDKVAIVTGGAGGLGHRICLGIGAEGGKVAVFDTNSEAIEQAVADLISAGIEAVGHLVDVRDSATVTAAVGEVATYFGHLDILIAAAGGSLATPRDLADISPADLDLVIDVNVKGTFNCAQAVVPHLISAGGGAIVTFSSIGGRSTSPVTGVPYAAAKAAILGLTRRLAREVGPDGIRVNAVAPGLFLTGRLQGMFDAMTEVDRDEVLGGIPLGRMPELQECVDPVLFLASDQSSYITGAVLDINGGRFMAG</sequence>
<dbReference type="InterPro" id="IPR036291">
    <property type="entry name" value="NAD(P)-bd_dom_sf"/>
</dbReference>
<evidence type="ECO:0000256" key="1">
    <source>
        <dbReference type="ARBA" id="ARBA00006484"/>
    </source>
</evidence>
<dbReference type="PRINTS" id="PR00080">
    <property type="entry name" value="SDRFAMILY"/>
</dbReference>
<dbReference type="InterPro" id="IPR002347">
    <property type="entry name" value="SDR_fam"/>
</dbReference>
<organism evidence="3">
    <name type="scientific">freshwater metagenome</name>
    <dbReference type="NCBI Taxonomy" id="449393"/>
    <lineage>
        <taxon>unclassified sequences</taxon>
        <taxon>metagenomes</taxon>
        <taxon>ecological metagenomes</taxon>
    </lineage>
</organism>
<name>A0A6J6T5A1_9ZZZZ</name>
<dbReference type="FunFam" id="3.40.50.720:FF:000084">
    <property type="entry name" value="Short-chain dehydrogenase reductase"/>
    <property type="match status" value="1"/>
</dbReference>
<comment type="similarity">
    <text evidence="1">Belongs to the short-chain dehydrogenases/reductases (SDR) family.</text>
</comment>
<dbReference type="SUPFAM" id="SSF51735">
    <property type="entry name" value="NAD(P)-binding Rossmann-fold domains"/>
    <property type="match status" value="1"/>
</dbReference>
<dbReference type="PRINTS" id="PR00081">
    <property type="entry name" value="GDHRDH"/>
</dbReference>
<proteinExistence type="inferred from homology"/>
<reference evidence="3" key="1">
    <citation type="submission" date="2020-05" db="EMBL/GenBank/DDBJ databases">
        <authorList>
            <person name="Chiriac C."/>
            <person name="Salcher M."/>
            <person name="Ghai R."/>
            <person name="Kavagutti S V."/>
        </authorList>
    </citation>
    <scope>NUCLEOTIDE SEQUENCE</scope>
</reference>
<dbReference type="GO" id="GO:0016616">
    <property type="term" value="F:oxidoreductase activity, acting on the CH-OH group of donors, NAD or NADP as acceptor"/>
    <property type="evidence" value="ECO:0007669"/>
    <property type="project" value="TreeGrafter"/>
</dbReference>
<evidence type="ECO:0000256" key="2">
    <source>
        <dbReference type="ARBA" id="ARBA00023002"/>
    </source>
</evidence>
<keyword evidence="2" id="KW-0560">Oxidoreductase</keyword>
<dbReference type="PANTHER" id="PTHR42760:SF133">
    <property type="entry name" value="3-OXOACYL-[ACYL-CARRIER-PROTEIN] REDUCTASE"/>
    <property type="match status" value="1"/>
</dbReference>